<dbReference type="Proteomes" id="UP001307889">
    <property type="component" value="Chromosome 4"/>
</dbReference>
<dbReference type="InterPro" id="IPR056447">
    <property type="entry name" value="REV3_N"/>
</dbReference>
<evidence type="ECO:0000259" key="16">
    <source>
        <dbReference type="Pfam" id="PF03104"/>
    </source>
</evidence>
<evidence type="ECO:0000256" key="5">
    <source>
        <dbReference type="ARBA" id="ARBA00022723"/>
    </source>
</evidence>
<dbReference type="InterPro" id="IPR006133">
    <property type="entry name" value="DNA-dir_DNA_pol_B_exonuc"/>
</dbReference>
<feature type="domain" description="DNA polymerase zeta catalytic subunit N-terminal" evidence="19">
    <location>
        <begin position="3"/>
        <end position="56"/>
    </location>
</feature>
<dbReference type="InterPro" id="IPR043502">
    <property type="entry name" value="DNA/RNA_pol_sf"/>
</dbReference>
<evidence type="ECO:0000256" key="13">
    <source>
        <dbReference type="RuleBase" id="RU000442"/>
    </source>
</evidence>
<dbReference type="InterPro" id="IPR017964">
    <property type="entry name" value="DNA-dir_DNA_pol_B_CS"/>
</dbReference>
<feature type="region of interest" description="Disordered" evidence="14">
    <location>
        <begin position="440"/>
        <end position="463"/>
    </location>
</feature>
<evidence type="ECO:0000256" key="9">
    <source>
        <dbReference type="ARBA" id="ARBA00023004"/>
    </source>
</evidence>
<keyword evidence="3 13" id="KW-0808">Transferase</keyword>
<dbReference type="PROSITE" id="PS00116">
    <property type="entry name" value="DNA_POLYMERASE_B"/>
    <property type="match status" value="1"/>
</dbReference>
<dbReference type="InterPro" id="IPR056435">
    <property type="entry name" value="DPOD/Z_N"/>
</dbReference>
<evidence type="ECO:0000259" key="19">
    <source>
        <dbReference type="Pfam" id="PF24065"/>
    </source>
</evidence>
<dbReference type="SUPFAM" id="SSF56672">
    <property type="entry name" value="DNA/RNA polymerases"/>
    <property type="match status" value="1"/>
</dbReference>
<evidence type="ECO:0000256" key="4">
    <source>
        <dbReference type="ARBA" id="ARBA00022695"/>
    </source>
</evidence>
<keyword evidence="13" id="KW-0863">Zinc-finger</keyword>
<evidence type="ECO:0000259" key="17">
    <source>
        <dbReference type="Pfam" id="PF14260"/>
    </source>
</evidence>
<evidence type="ECO:0000256" key="10">
    <source>
        <dbReference type="ARBA" id="ARBA00023014"/>
    </source>
</evidence>
<keyword evidence="21" id="KW-1185">Reference proteome</keyword>
<dbReference type="Pfam" id="PF03104">
    <property type="entry name" value="DNA_pol_B_exo1"/>
    <property type="match status" value="1"/>
</dbReference>
<evidence type="ECO:0000256" key="11">
    <source>
        <dbReference type="ARBA" id="ARBA00023204"/>
    </source>
</evidence>
<keyword evidence="13" id="KW-0004">4Fe-4S</keyword>
<dbReference type="Gene3D" id="1.10.132.60">
    <property type="entry name" value="DNA polymerase family B, C-terminal domain"/>
    <property type="match status" value="1"/>
</dbReference>
<evidence type="ECO:0000256" key="2">
    <source>
        <dbReference type="ARBA" id="ARBA00005755"/>
    </source>
</evidence>
<keyword evidence="13" id="KW-0539">Nucleus</keyword>
<comment type="cofactor">
    <cofactor evidence="1 13">
        <name>[4Fe-4S] cluster</name>
        <dbReference type="ChEBI" id="CHEBI:49883"/>
    </cofactor>
</comment>
<feature type="region of interest" description="Disordered" evidence="14">
    <location>
        <begin position="413"/>
        <end position="432"/>
    </location>
</feature>
<comment type="subcellular location">
    <subcellularLocation>
        <location evidence="13">Nucleus</location>
    </subcellularLocation>
</comment>
<evidence type="ECO:0000313" key="20">
    <source>
        <dbReference type="EMBL" id="BES92806.1"/>
    </source>
</evidence>
<dbReference type="InterPro" id="IPR012337">
    <property type="entry name" value="RNaseH-like_sf"/>
</dbReference>
<dbReference type="PANTHER" id="PTHR45812:SF1">
    <property type="entry name" value="DNA POLYMERASE ZETA CATALYTIC SUBUNIT"/>
    <property type="match status" value="1"/>
</dbReference>
<dbReference type="Gene3D" id="3.30.342.10">
    <property type="entry name" value="DNA Polymerase, chain B, domain 1"/>
    <property type="match status" value="1"/>
</dbReference>
<dbReference type="InterPro" id="IPR036397">
    <property type="entry name" value="RNaseH_sf"/>
</dbReference>
<keyword evidence="13" id="KW-0235">DNA replication</keyword>
<evidence type="ECO:0000256" key="3">
    <source>
        <dbReference type="ARBA" id="ARBA00022679"/>
    </source>
</evidence>
<feature type="domain" description="DNA-directed DNA polymerase family B multifunctional" evidence="15">
    <location>
        <begin position="1002"/>
        <end position="1451"/>
    </location>
</feature>
<feature type="domain" description="C4-type zinc-finger of DNA polymerase delta" evidence="17">
    <location>
        <begin position="1494"/>
        <end position="1561"/>
    </location>
</feature>
<evidence type="ECO:0000256" key="7">
    <source>
        <dbReference type="ARBA" id="ARBA00022833"/>
    </source>
</evidence>
<comment type="catalytic activity">
    <reaction evidence="12 13">
        <text>DNA(n) + a 2'-deoxyribonucleoside 5'-triphosphate = DNA(n+1) + diphosphate</text>
        <dbReference type="Rhea" id="RHEA:22508"/>
        <dbReference type="Rhea" id="RHEA-COMP:17339"/>
        <dbReference type="Rhea" id="RHEA-COMP:17340"/>
        <dbReference type="ChEBI" id="CHEBI:33019"/>
        <dbReference type="ChEBI" id="CHEBI:61560"/>
        <dbReference type="ChEBI" id="CHEBI:173112"/>
        <dbReference type="EC" id="2.7.7.7"/>
    </reaction>
</comment>
<gene>
    <name evidence="20" type="ORF">NTJ_05615</name>
</gene>
<dbReference type="InterPro" id="IPR006172">
    <property type="entry name" value="DNA-dir_DNA_pol_B"/>
</dbReference>
<dbReference type="InterPro" id="IPR025687">
    <property type="entry name" value="Znf-C4pol"/>
</dbReference>
<protein>
    <recommendedName>
        <fullName evidence="13">DNA polymerase</fullName>
        <ecNumber evidence="13">2.7.7.7</ecNumber>
    </recommendedName>
</protein>
<dbReference type="PANTHER" id="PTHR45812">
    <property type="entry name" value="DNA POLYMERASE ZETA CATALYTIC SUBUNIT"/>
    <property type="match status" value="1"/>
</dbReference>
<dbReference type="Pfam" id="PF00136">
    <property type="entry name" value="DNA_pol_B"/>
    <property type="match status" value="1"/>
</dbReference>
<dbReference type="EC" id="2.7.7.7" evidence="13"/>
<evidence type="ECO:0000256" key="1">
    <source>
        <dbReference type="ARBA" id="ARBA00001966"/>
    </source>
</evidence>
<comment type="similarity">
    <text evidence="2 13">Belongs to the DNA polymerase type-B family.</text>
</comment>
<evidence type="ECO:0000256" key="12">
    <source>
        <dbReference type="ARBA" id="ARBA00049244"/>
    </source>
</evidence>
<dbReference type="Gene3D" id="1.10.287.690">
    <property type="entry name" value="Helix hairpin bin"/>
    <property type="match status" value="1"/>
</dbReference>
<name>A0ABN7APK0_9HEMI</name>
<dbReference type="PRINTS" id="PR00106">
    <property type="entry name" value="DNAPOLB"/>
</dbReference>
<dbReference type="Pfam" id="PF24055">
    <property type="entry name" value="POL3_N"/>
    <property type="match status" value="1"/>
</dbReference>
<keyword evidence="8 13" id="KW-0239">DNA-directed DNA polymerase</keyword>
<dbReference type="CDD" id="cd05778">
    <property type="entry name" value="DNA_polB_zeta_exo"/>
    <property type="match status" value="1"/>
</dbReference>
<dbReference type="InterPro" id="IPR006134">
    <property type="entry name" value="DNA-dir_DNA_pol_B_multi_dom"/>
</dbReference>
<dbReference type="Pfam" id="PF24065">
    <property type="entry name" value="REV3_N"/>
    <property type="match status" value="1"/>
</dbReference>
<evidence type="ECO:0000313" key="21">
    <source>
        <dbReference type="Proteomes" id="UP001307889"/>
    </source>
</evidence>
<evidence type="ECO:0000256" key="8">
    <source>
        <dbReference type="ARBA" id="ARBA00022932"/>
    </source>
</evidence>
<dbReference type="Gene3D" id="3.90.1600.10">
    <property type="entry name" value="Palm domain of DNA polymerase"/>
    <property type="match status" value="1"/>
</dbReference>
<dbReference type="Pfam" id="PF14260">
    <property type="entry name" value="zf-C4pol"/>
    <property type="match status" value="1"/>
</dbReference>
<dbReference type="InterPro" id="IPR042087">
    <property type="entry name" value="DNA_pol_B_thumb"/>
</dbReference>
<feature type="domain" description="DNA polymerase delta/zeta catalytic subunit N-terminal" evidence="18">
    <location>
        <begin position="57"/>
        <end position="135"/>
    </location>
</feature>
<dbReference type="InterPro" id="IPR023211">
    <property type="entry name" value="DNA_pol_palm_dom_sf"/>
</dbReference>
<evidence type="ECO:0000256" key="6">
    <source>
        <dbReference type="ARBA" id="ARBA00022763"/>
    </source>
</evidence>
<accession>A0ABN7APK0</accession>
<keyword evidence="9 13" id="KW-0408">Iron</keyword>
<feature type="compositionally biased region" description="Basic residues" evidence="14">
    <location>
        <begin position="421"/>
        <end position="431"/>
    </location>
</feature>
<evidence type="ECO:0000259" key="18">
    <source>
        <dbReference type="Pfam" id="PF24055"/>
    </source>
</evidence>
<reference evidence="20 21" key="1">
    <citation type="submission" date="2023-09" db="EMBL/GenBank/DDBJ databases">
        <title>Nesidiocoris tenuis whole genome shotgun sequence.</title>
        <authorList>
            <person name="Shibata T."/>
            <person name="Shimoda M."/>
            <person name="Kobayashi T."/>
            <person name="Uehara T."/>
        </authorList>
    </citation>
    <scope>NUCLEOTIDE SEQUENCE [LARGE SCALE GENOMIC DNA]</scope>
    <source>
        <strain evidence="20 21">Japan</strain>
    </source>
</reference>
<evidence type="ECO:0000256" key="14">
    <source>
        <dbReference type="SAM" id="MobiDB-lite"/>
    </source>
</evidence>
<feature type="domain" description="DNA-directed DNA polymerase family B exonuclease" evidence="16">
    <location>
        <begin position="744"/>
        <end position="935"/>
    </location>
</feature>
<organism evidence="20 21">
    <name type="scientific">Nesidiocoris tenuis</name>
    <dbReference type="NCBI Taxonomy" id="355587"/>
    <lineage>
        <taxon>Eukaryota</taxon>
        <taxon>Metazoa</taxon>
        <taxon>Ecdysozoa</taxon>
        <taxon>Arthropoda</taxon>
        <taxon>Hexapoda</taxon>
        <taxon>Insecta</taxon>
        <taxon>Pterygota</taxon>
        <taxon>Neoptera</taxon>
        <taxon>Paraneoptera</taxon>
        <taxon>Hemiptera</taxon>
        <taxon>Heteroptera</taxon>
        <taxon>Panheteroptera</taxon>
        <taxon>Cimicomorpha</taxon>
        <taxon>Miridae</taxon>
        <taxon>Dicyphina</taxon>
        <taxon>Nesidiocoris</taxon>
    </lineage>
</organism>
<dbReference type="SUPFAM" id="SSF53098">
    <property type="entry name" value="Ribonuclease H-like"/>
    <property type="match status" value="1"/>
</dbReference>
<dbReference type="Gene3D" id="3.30.420.10">
    <property type="entry name" value="Ribonuclease H-like superfamily/Ribonuclease H"/>
    <property type="match status" value="1"/>
</dbReference>
<feature type="compositionally biased region" description="Polar residues" evidence="14">
    <location>
        <begin position="444"/>
        <end position="463"/>
    </location>
</feature>
<sequence length="1581" mass="178774">MDLSLKIVSVDNYLAKPLSGYDPIYSHFTSSGISVVPVLRVFGITPFGKKGCVHVHGVFPYMYIPVPKEEENIDGFKHYLAKQLNDAINSSGDINHSCEGQHIYKITVVKGIPFYGFHSKTEDFFKIYLFRPHLIRKCAVLLQSGSVCGRRFQPHEAHVPFTQQFFIDFNLYGMSLLNVARYCERPCTQLQSAFKTTRCTFEADIIAEDILNNTRVTGSGVNNPGLAYIWEDEKVRRREEGQTSQISFTHYDNVVVNYRGKMEEDLLKKLQEVLKDRMKTSRRTSSVDFSSNETAVSSASFIDNHEQDRTFPMLNSQDLELLEGFEKESVDEDDGPEDDSILGSQQIGVLESSDGEEDSLDLTLPFEIHEFDDSCEANSTGGKVETATRYSSDGCDEGSDIVFVDGAIDDSSDLSPSAKATHTRRRMKKKPTPLNRYTPLRIQMQKSPNKTDSAQSSKALNTSKRAEATRLNIFERLQDSALCFPDTSVIAIDSSLVDQSMSAPLAMPSSLNHFSCKGGPTLDTADNAEFKYFRTTREPPNRKSVLEHLGANVYSKNLARKMFYSCPQDLSTKKEIGQLRVSVKSKFVQDLEEHKSIGGPGLAHLHERMFLHFINLEEAKTIALPEKAHIVESLASNHSVELAPIHDPPMRSESQKWLEGTNKCKTPMREKFVNRPWAVMEEIGMPGMLSQSTNLNSQASLGSLESQISPLSQNSQESKLLTAVNRHQASCLIDEVTLNNSGAFKVDFQNLQEASNSASMFTFLTLIAMELHVNTRATLCPNPEYDAIEAIFYTITNDVPGDCDYPSISAGVVMVDTSGNRFYSDQNNGYHVQVVSTENDLFQRFIAIVHLHDPDIFAGYEIEMASWGYLVQRGFVIGLNMCHELSRLLESPNFKPDPAQCPIRDFDVKISGRIVLNVWRMMKHEVSLMGYSFENMAYHILHTRVPHYSYETLTRWWNHLSFNKRILTIKYYLTRVSGVVNLLDSLNLIGRTSEMASLFGIQFYEVLSRGSQFRVESMMLRLAKPRNYIAVSPTVEQRADMRAPACLPLIMEPESRFYTDPVIVLDFQSLYPSMMIAYNYCFSTCLGRVEEILEFDTFKFGCTELSVDVKELHRVKNSIHISPAGVAFVGSNVRKGVLPCMLDEILETRLMVKKSMNAHKANKILHKVLNARQMGLKLIANVTYGYTSANFSGRMPCIEVGDSVVSKGRETLERAIKLVKETGRWKAEVVYGDTDSMFVLCPGRTKEEAFLIGQEIADAVTNTNPRPVKLKLEKVYQPCILQTKKRYVGYMYESADQQVPSFEAKGIETVRRDGCMAVSKVLEKSLRILFETYDVSKVKQYVCDQVSKISSSKLTLQDLIFAREYRGMKGYKPNACVPALQLVREWLSKDPRAEPRVGERVGYCLVYGPPGVPLIRLVRDPREVLTDPNAHINSEYYITKAVLPPLQRCFTLLGVDTFAWYKTLPKVQKARKHLLPNDHDQRATLSQFFVNVNCIVCGDNTTKPVCSKCIRDEQMVFSRITMKIWRAQRKESLLKKICGSCCERPDLLNCDSMDCPIYHRRCIVGAESRELNFLQNVLNDS</sequence>
<keyword evidence="11" id="KW-0234">DNA repair</keyword>
<keyword evidence="13" id="KW-0238">DNA-binding</keyword>
<dbReference type="CDD" id="cd05534">
    <property type="entry name" value="POLBc_zeta"/>
    <property type="match status" value="1"/>
</dbReference>
<keyword evidence="10 13" id="KW-0411">Iron-sulfur</keyword>
<keyword evidence="6" id="KW-0227">DNA damage</keyword>
<dbReference type="EMBL" id="AP028912">
    <property type="protein sequence ID" value="BES92806.1"/>
    <property type="molecule type" value="Genomic_DNA"/>
</dbReference>
<keyword evidence="7 13" id="KW-0862">Zinc</keyword>
<keyword evidence="4 13" id="KW-0548">Nucleotidyltransferase</keyword>
<keyword evidence="5 13" id="KW-0479">Metal-binding</keyword>
<dbReference type="InterPro" id="IPR030559">
    <property type="entry name" value="PolZ_Rev3"/>
</dbReference>
<evidence type="ECO:0000259" key="15">
    <source>
        <dbReference type="Pfam" id="PF00136"/>
    </source>
</evidence>
<dbReference type="SMART" id="SM00486">
    <property type="entry name" value="POLBc"/>
    <property type="match status" value="1"/>
</dbReference>
<proteinExistence type="inferred from homology"/>